<reference evidence="1 2" key="1">
    <citation type="submission" date="2020-02" db="EMBL/GenBank/DDBJ databases">
        <authorList>
            <person name="Ferguson B K."/>
        </authorList>
    </citation>
    <scope>NUCLEOTIDE SEQUENCE [LARGE SCALE GENOMIC DNA]</scope>
</reference>
<gene>
    <name evidence="1" type="ORF">NTEN_LOCUS6085</name>
</gene>
<sequence length="517" mass="60523">MSRIEILPFTLDSKNFPGKTGLRFQFFDGHFYCDRPKIKNRIRASETSGALPISGMLQETNHAESRVSIVAAKYESLSWMVRQMNNSKGRRQSNGIAAAEQKRTSSSSLILKPSQTEWRPHFHLFCSERRDSYATQIKGADQPTLQDRSDVRFRPEFLNQNWEKFDRLLRAMDCVRLSRLWCNNFEIGLESVLRYVGQIARIWQTAELERFENKSRLEDNYYNISTDVSAFKKKGLDSMAELFKYWRNYLQKVEQSKIINDSSAHRISKEHGDSNAGVSNIIAIPRTLLNLRYQYSSDYYDQPSVRFDRYPSLSKNRQEVLALYPFWLRNMTFWFSSKIHGFLKEVEEANYALETVGLKTVRIGKSSPSCLWSAFSSHPTLHKYKELLPFISLTQNQKHDRLAGHLREGRVWRDKSEALTYQMTALRDPDFCKVNIVTVQQKTCSHNKSYHYHINHSNEKNIRHALDGTLKKKKRHPLSDQLDIRIRPPLRFSSLDPSLRVRRAAMVCIWHIIFNSF</sequence>
<dbReference type="EMBL" id="CADCXU010009063">
    <property type="protein sequence ID" value="CAA9999853.1"/>
    <property type="molecule type" value="Genomic_DNA"/>
</dbReference>
<dbReference type="Proteomes" id="UP000479000">
    <property type="component" value="Unassembled WGS sequence"/>
</dbReference>
<keyword evidence="2" id="KW-1185">Reference proteome</keyword>
<protein>
    <submittedName>
        <fullName evidence="1">Uncharacterized protein</fullName>
    </submittedName>
</protein>
<dbReference type="AlphaFoldDB" id="A0A6H5GB25"/>
<evidence type="ECO:0000313" key="1">
    <source>
        <dbReference type="EMBL" id="CAA9999853.1"/>
    </source>
</evidence>
<organism evidence="1 2">
    <name type="scientific">Nesidiocoris tenuis</name>
    <dbReference type="NCBI Taxonomy" id="355587"/>
    <lineage>
        <taxon>Eukaryota</taxon>
        <taxon>Metazoa</taxon>
        <taxon>Ecdysozoa</taxon>
        <taxon>Arthropoda</taxon>
        <taxon>Hexapoda</taxon>
        <taxon>Insecta</taxon>
        <taxon>Pterygota</taxon>
        <taxon>Neoptera</taxon>
        <taxon>Paraneoptera</taxon>
        <taxon>Hemiptera</taxon>
        <taxon>Heteroptera</taxon>
        <taxon>Panheteroptera</taxon>
        <taxon>Cimicomorpha</taxon>
        <taxon>Miridae</taxon>
        <taxon>Dicyphina</taxon>
        <taxon>Nesidiocoris</taxon>
    </lineage>
</organism>
<proteinExistence type="predicted"/>
<evidence type="ECO:0000313" key="2">
    <source>
        <dbReference type="Proteomes" id="UP000479000"/>
    </source>
</evidence>
<accession>A0A6H5GB25</accession>
<name>A0A6H5GB25_9HEMI</name>